<dbReference type="SMART" id="SM00317">
    <property type="entry name" value="SET"/>
    <property type="match status" value="1"/>
</dbReference>
<evidence type="ECO:0000256" key="2">
    <source>
        <dbReference type="ARBA" id="ARBA00022679"/>
    </source>
</evidence>
<dbReference type="SUPFAM" id="SSF82199">
    <property type="entry name" value="SET domain"/>
    <property type="match status" value="1"/>
</dbReference>
<dbReference type="Proteomes" id="UP000092461">
    <property type="component" value="Unassembled WGS sequence"/>
</dbReference>
<evidence type="ECO:0000256" key="1">
    <source>
        <dbReference type="ARBA" id="ARBA00022603"/>
    </source>
</evidence>
<dbReference type="GO" id="GO:0042799">
    <property type="term" value="F:histone H4K20 methyltransferase activity"/>
    <property type="evidence" value="ECO:0007669"/>
    <property type="project" value="TreeGrafter"/>
</dbReference>
<feature type="compositionally biased region" description="Polar residues" evidence="4">
    <location>
        <begin position="383"/>
        <end position="395"/>
    </location>
</feature>
<dbReference type="AlphaFoldDB" id="A0A1B0CIA3"/>
<dbReference type="Gene3D" id="2.170.270.10">
    <property type="entry name" value="SET domain"/>
    <property type="match status" value="1"/>
</dbReference>
<name>A0A1B0CIA3_LUTLO</name>
<evidence type="ECO:0000313" key="6">
    <source>
        <dbReference type="EnsemblMetazoa" id="LLOJ004165-PA"/>
    </source>
</evidence>
<dbReference type="SUPFAM" id="SSF144232">
    <property type="entry name" value="HIT/MYND zinc finger-like"/>
    <property type="match status" value="1"/>
</dbReference>
<dbReference type="Gene3D" id="1.10.220.160">
    <property type="match status" value="1"/>
</dbReference>
<accession>A0A1B0CIA3</accession>
<keyword evidence="1" id="KW-0489">Methyltransferase</keyword>
<dbReference type="VEuPathDB" id="VectorBase:LLONM1_011640"/>
<dbReference type="InterPro" id="IPR046341">
    <property type="entry name" value="SET_dom_sf"/>
</dbReference>
<feature type="domain" description="SET" evidence="5">
    <location>
        <begin position="6"/>
        <end position="326"/>
    </location>
</feature>
<dbReference type="PANTHER" id="PTHR46402:SF2">
    <property type="entry name" value="HISTONE-LYSINE N-TRIMETHYLTRANSFERASE SMYD5"/>
    <property type="match status" value="1"/>
</dbReference>
<dbReference type="PROSITE" id="PS50280">
    <property type="entry name" value="SET"/>
    <property type="match status" value="1"/>
</dbReference>
<evidence type="ECO:0000259" key="5">
    <source>
        <dbReference type="PROSITE" id="PS50280"/>
    </source>
</evidence>
<reference evidence="6" key="1">
    <citation type="submission" date="2020-05" db="UniProtKB">
        <authorList>
            <consortium name="EnsemblMetazoa"/>
        </authorList>
    </citation>
    <scope>IDENTIFICATION</scope>
    <source>
        <strain evidence="6">Jacobina</strain>
    </source>
</reference>
<feature type="region of interest" description="Disordered" evidence="4">
    <location>
        <begin position="362"/>
        <end position="395"/>
    </location>
</feature>
<keyword evidence="2" id="KW-0808">Transferase</keyword>
<feature type="compositionally biased region" description="Acidic residues" evidence="4">
    <location>
        <begin position="366"/>
        <end position="380"/>
    </location>
</feature>
<protein>
    <recommendedName>
        <fullName evidence="5">SET domain-containing protein</fullName>
    </recommendedName>
</protein>
<dbReference type="Gene3D" id="6.10.140.2220">
    <property type="match status" value="1"/>
</dbReference>
<evidence type="ECO:0000256" key="3">
    <source>
        <dbReference type="ARBA" id="ARBA00022691"/>
    </source>
</evidence>
<dbReference type="Pfam" id="PF00856">
    <property type="entry name" value="SET"/>
    <property type="match status" value="1"/>
</dbReference>
<dbReference type="VEuPathDB" id="VectorBase:LLOJ004165"/>
<evidence type="ECO:0000313" key="7">
    <source>
        <dbReference type="Proteomes" id="UP000092461"/>
    </source>
</evidence>
<proteinExistence type="predicted"/>
<dbReference type="GO" id="GO:0045814">
    <property type="term" value="P:negative regulation of gene expression, epigenetic"/>
    <property type="evidence" value="ECO:0007669"/>
    <property type="project" value="TreeGrafter"/>
</dbReference>
<keyword evidence="7" id="KW-1185">Reference proteome</keyword>
<evidence type="ECO:0000256" key="4">
    <source>
        <dbReference type="SAM" id="MobiDB-lite"/>
    </source>
</evidence>
<dbReference type="EMBL" id="AJWK01013122">
    <property type="status" value="NOT_ANNOTATED_CDS"/>
    <property type="molecule type" value="Genomic_DNA"/>
</dbReference>
<dbReference type="PANTHER" id="PTHR46402">
    <property type="entry name" value="SET AND MYND DOMAIN-CONTAINING PROTEIN 5"/>
    <property type="match status" value="1"/>
</dbReference>
<dbReference type="GO" id="GO:0032259">
    <property type="term" value="P:methylation"/>
    <property type="evidence" value="ECO:0007669"/>
    <property type="project" value="UniProtKB-KW"/>
</dbReference>
<dbReference type="EnsemblMetazoa" id="LLOJ004165-RA">
    <property type="protein sequence ID" value="LLOJ004165-PA"/>
    <property type="gene ID" value="LLOJ004165"/>
</dbReference>
<sequence length="395" mass="44676">MAGSTCGFEIILTPDKGKCLRATRKFRKGEAIIEESPLISCQFPWNAFYGYRACSQLPLETAEECARRLADDPTITLPYPEHCSILKSLTAQVKCLECGVAYCSESCRTEAFQKYHKTLCKLKTPLQGLLEMWRNMHYPPETCSIMLIAKIFATVRQAGNPTEILSILREFQSEDVCNRIYHKILGEQFVEQLATLHEYMKSIFIEPIYAELLSPDNFKALFILVGRNGQGIGTSSFAAWQKNLEKVDIDDRASLENDIATLYDKFEEFSGSFLDVEGSGLYVVQSKLNHSCLPNAEIKFPHSNHTLMIAAVKDIEPGEEICISYLSECLLNRSRHTRHKFLKENYLFVCQCELCTSQIADPDVTSSEDEDEEAMEADEQETSKASNAMETLDIN</sequence>
<dbReference type="InterPro" id="IPR001214">
    <property type="entry name" value="SET_dom"/>
</dbReference>
<keyword evidence="3" id="KW-0949">S-adenosyl-L-methionine</keyword>
<organism evidence="6 7">
    <name type="scientific">Lutzomyia longipalpis</name>
    <name type="common">Sand fly</name>
    <dbReference type="NCBI Taxonomy" id="7200"/>
    <lineage>
        <taxon>Eukaryota</taxon>
        <taxon>Metazoa</taxon>
        <taxon>Ecdysozoa</taxon>
        <taxon>Arthropoda</taxon>
        <taxon>Hexapoda</taxon>
        <taxon>Insecta</taxon>
        <taxon>Pterygota</taxon>
        <taxon>Neoptera</taxon>
        <taxon>Endopterygota</taxon>
        <taxon>Diptera</taxon>
        <taxon>Nematocera</taxon>
        <taxon>Psychodoidea</taxon>
        <taxon>Psychodidae</taxon>
        <taxon>Lutzomyia</taxon>
        <taxon>Lutzomyia</taxon>
    </lineage>
</organism>